<evidence type="ECO:0008006" key="3">
    <source>
        <dbReference type="Google" id="ProtNLM"/>
    </source>
</evidence>
<protein>
    <recommendedName>
        <fullName evidence="3">Lipooligosaccharide sialyltransferase</fullName>
    </recommendedName>
</protein>
<reference evidence="1 2" key="1">
    <citation type="submission" date="2014-04" db="EMBL/GenBank/DDBJ databases">
        <title>Whole genome of Muricauda olearia.</title>
        <authorList>
            <person name="Zhang X.-H."/>
            <person name="Tang K."/>
        </authorList>
    </citation>
    <scope>NUCLEOTIDE SEQUENCE [LARGE SCALE GENOMIC DNA]</scope>
    <source>
        <strain evidence="1 2">Th120</strain>
    </source>
</reference>
<evidence type="ECO:0000313" key="1">
    <source>
        <dbReference type="EMBL" id="RYC53264.1"/>
    </source>
</evidence>
<proteinExistence type="predicted"/>
<organism evidence="1 2">
    <name type="scientific">Flagellimonas olearia</name>
    <dbReference type="NCBI Taxonomy" id="552546"/>
    <lineage>
        <taxon>Bacteria</taxon>
        <taxon>Pseudomonadati</taxon>
        <taxon>Bacteroidota</taxon>
        <taxon>Flavobacteriia</taxon>
        <taxon>Flavobacteriales</taxon>
        <taxon>Flavobacteriaceae</taxon>
        <taxon>Flagellimonas</taxon>
    </lineage>
</organism>
<sequence>MSRTYVGSTIYHIYLALLHILKDSRYETENLGENLLFLVESTPMIETLIPNLKKHFFRDVHIISERKDHVSDLGKFNYSFRRKQKLIPYLESKHPVLAKEKPFIQNSDIYLCDTDSSKSYFLYEFGKKDLNMIEDGARTYSQRHSGFEQFIKAYLTKTPIGGGFDKEIKTIFAQFPEKLPRPLPKKAVELNIKKEVAKLDEKTKQEIFSIFLPENAFAIKGDNNALILTQPISEDKVIKSEAEKIAIYRDVISKVPSDMNIILKTHPRETTQYENHFKDITVLPALFPIEILGLREGFFFEQGYTLFSTALSNLEIVKHRFFLGKDYLDKFTVKATKNLIKNMDVHP</sequence>
<gene>
    <name evidence="1" type="ORF">DN53_03320</name>
</gene>
<dbReference type="Proteomes" id="UP000290261">
    <property type="component" value="Unassembled WGS sequence"/>
</dbReference>
<accession>A0A444VR11</accession>
<dbReference type="RefSeq" id="WP_129652953.1">
    <property type="nucleotide sequence ID" value="NZ_ML142907.1"/>
</dbReference>
<dbReference type="AlphaFoldDB" id="A0A444VR11"/>
<keyword evidence="2" id="KW-1185">Reference proteome</keyword>
<dbReference type="EMBL" id="JJMP01000001">
    <property type="protein sequence ID" value="RYC53264.1"/>
    <property type="molecule type" value="Genomic_DNA"/>
</dbReference>
<name>A0A444VR11_9FLAO</name>
<comment type="caution">
    <text evidence="1">The sequence shown here is derived from an EMBL/GenBank/DDBJ whole genome shotgun (WGS) entry which is preliminary data.</text>
</comment>
<dbReference type="Gene3D" id="3.40.50.11110">
    <property type="entry name" value="Sialyltransferase, C-terminal GT-B Rossman nucleotide-binding domain"/>
    <property type="match status" value="1"/>
</dbReference>
<dbReference type="Pfam" id="PF07922">
    <property type="entry name" value="Glyco_transf_52"/>
    <property type="match status" value="1"/>
</dbReference>
<evidence type="ECO:0000313" key="2">
    <source>
        <dbReference type="Proteomes" id="UP000290261"/>
    </source>
</evidence>
<dbReference type="InterPro" id="IPR012477">
    <property type="entry name" value="Glyco_transf_52"/>
</dbReference>